<dbReference type="PANTHER" id="PTHR46796:SF6">
    <property type="entry name" value="ARAC SUBFAMILY"/>
    <property type="match status" value="1"/>
</dbReference>
<keyword evidence="2" id="KW-0238">DNA-binding</keyword>
<comment type="caution">
    <text evidence="5">The sequence shown here is derived from an EMBL/GenBank/DDBJ whole genome shotgun (WGS) entry which is preliminary data.</text>
</comment>
<dbReference type="SUPFAM" id="SSF46689">
    <property type="entry name" value="Homeodomain-like"/>
    <property type="match status" value="1"/>
</dbReference>
<keyword evidence="1" id="KW-0805">Transcription regulation</keyword>
<evidence type="ECO:0000313" key="5">
    <source>
        <dbReference type="EMBL" id="GAA0275175.1"/>
    </source>
</evidence>
<reference evidence="5 6" key="1">
    <citation type="journal article" date="2019" name="Int. J. Syst. Evol. Microbiol.">
        <title>The Global Catalogue of Microorganisms (GCM) 10K type strain sequencing project: providing services to taxonomists for standard genome sequencing and annotation.</title>
        <authorList>
            <consortium name="The Broad Institute Genomics Platform"/>
            <consortium name="The Broad Institute Genome Sequencing Center for Infectious Disease"/>
            <person name="Wu L."/>
            <person name="Ma J."/>
        </authorList>
    </citation>
    <scope>NUCLEOTIDE SEQUENCE [LARGE SCALE GENOMIC DNA]</scope>
    <source>
        <strain evidence="5 6">JCM 10425</strain>
    </source>
</reference>
<dbReference type="SMART" id="SM00342">
    <property type="entry name" value="HTH_ARAC"/>
    <property type="match status" value="1"/>
</dbReference>
<keyword evidence="6" id="KW-1185">Reference proteome</keyword>
<sequence>MLTDIEQYGAALAENGLPPVLSGRHEVDDFRAEMVTRELGPLKLVELVTPAGECFRDARNARAADEQLWQIEVMSRGSVRVEHGRSDAVVGPADLVLVDPARPIRYTSTDSRHVSVLVSRQELRLRPADAARLTGVPITGDRGSAALVSSLTRDLSWSATGFSAGGAQRSAAAVIELLAVAFDEHLGDVRPAPDEVLRDRIRGYIEAHLPERDLGPGRIAAAHHISVRRLHKLFQDEPQPVGALVRRRRLERSRAELMRGGCTVAAVAARWGFADPAHFSRLFKATYGYNAAALTSSRRALTSMAARVASAQDGGDTTGEE</sequence>
<evidence type="ECO:0000256" key="1">
    <source>
        <dbReference type="ARBA" id="ARBA00023015"/>
    </source>
</evidence>
<gene>
    <name evidence="5" type="ORF">GCM10009539_73680</name>
</gene>
<evidence type="ECO:0000313" key="6">
    <source>
        <dbReference type="Proteomes" id="UP001500967"/>
    </source>
</evidence>
<dbReference type="Gene3D" id="1.10.10.60">
    <property type="entry name" value="Homeodomain-like"/>
    <property type="match status" value="1"/>
</dbReference>
<dbReference type="EMBL" id="BAAAGX010000033">
    <property type="protein sequence ID" value="GAA0275175.1"/>
    <property type="molecule type" value="Genomic_DNA"/>
</dbReference>
<accession>A0ABN0V4W6</accession>
<dbReference type="PANTHER" id="PTHR46796">
    <property type="entry name" value="HTH-TYPE TRANSCRIPTIONAL ACTIVATOR RHAS-RELATED"/>
    <property type="match status" value="1"/>
</dbReference>
<proteinExistence type="predicted"/>
<keyword evidence="3" id="KW-0804">Transcription</keyword>
<evidence type="ECO:0000256" key="3">
    <source>
        <dbReference type="ARBA" id="ARBA00023163"/>
    </source>
</evidence>
<dbReference type="InterPro" id="IPR009057">
    <property type="entry name" value="Homeodomain-like_sf"/>
</dbReference>
<dbReference type="Pfam" id="PF14525">
    <property type="entry name" value="AraC_binding_2"/>
    <property type="match status" value="1"/>
</dbReference>
<dbReference type="InterPro" id="IPR018062">
    <property type="entry name" value="HTH_AraC-typ_CS"/>
</dbReference>
<dbReference type="PROSITE" id="PS00041">
    <property type="entry name" value="HTH_ARAC_FAMILY_1"/>
    <property type="match status" value="1"/>
</dbReference>
<evidence type="ECO:0000256" key="2">
    <source>
        <dbReference type="ARBA" id="ARBA00023125"/>
    </source>
</evidence>
<dbReference type="InterPro" id="IPR018060">
    <property type="entry name" value="HTH_AraC"/>
</dbReference>
<dbReference type="RefSeq" id="WP_344653564.1">
    <property type="nucleotide sequence ID" value="NZ_BAAAGX010000033.1"/>
</dbReference>
<dbReference type="Proteomes" id="UP001500967">
    <property type="component" value="Unassembled WGS sequence"/>
</dbReference>
<dbReference type="InterPro" id="IPR035418">
    <property type="entry name" value="AraC-bd_2"/>
</dbReference>
<dbReference type="Pfam" id="PF12833">
    <property type="entry name" value="HTH_18"/>
    <property type="match status" value="1"/>
</dbReference>
<protein>
    <submittedName>
        <fullName evidence="5">Helix-turn-helix domain-containing protein</fullName>
    </submittedName>
</protein>
<name>A0ABN0V4W6_9ACTN</name>
<dbReference type="InterPro" id="IPR050204">
    <property type="entry name" value="AraC_XylS_family_regulators"/>
</dbReference>
<organism evidence="5 6">
    <name type="scientific">Cryptosporangium japonicum</name>
    <dbReference type="NCBI Taxonomy" id="80872"/>
    <lineage>
        <taxon>Bacteria</taxon>
        <taxon>Bacillati</taxon>
        <taxon>Actinomycetota</taxon>
        <taxon>Actinomycetes</taxon>
        <taxon>Cryptosporangiales</taxon>
        <taxon>Cryptosporangiaceae</taxon>
        <taxon>Cryptosporangium</taxon>
    </lineage>
</organism>
<dbReference type="PROSITE" id="PS01124">
    <property type="entry name" value="HTH_ARAC_FAMILY_2"/>
    <property type="match status" value="1"/>
</dbReference>
<evidence type="ECO:0000259" key="4">
    <source>
        <dbReference type="PROSITE" id="PS01124"/>
    </source>
</evidence>
<feature type="domain" description="HTH araC/xylS-type" evidence="4">
    <location>
        <begin position="199"/>
        <end position="297"/>
    </location>
</feature>